<keyword evidence="1" id="KW-0732">Signal</keyword>
<protein>
    <submittedName>
        <fullName evidence="2">Uu.00g019550.m01.CDS01</fullName>
    </submittedName>
</protein>
<feature type="signal peptide" evidence="1">
    <location>
        <begin position="1"/>
        <end position="18"/>
    </location>
</feature>
<accession>A0AAI8YQU2</accession>
<reference evidence="2" key="1">
    <citation type="submission" date="2023-10" db="EMBL/GenBank/DDBJ databases">
        <authorList>
            <person name="Hackl T."/>
        </authorList>
    </citation>
    <scope>NUCLEOTIDE SEQUENCE</scope>
</reference>
<evidence type="ECO:0000256" key="1">
    <source>
        <dbReference type="SAM" id="SignalP"/>
    </source>
</evidence>
<dbReference type="EMBL" id="CAUWAG010000020">
    <property type="protein sequence ID" value="CAJ2513836.1"/>
    <property type="molecule type" value="Genomic_DNA"/>
</dbReference>
<gene>
    <name evidence="2" type="ORF">KHLLAP_LOCUS14304</name>
</gene>
<organism evidence="2 3">
    <name type="scientific">Anthostomella pinea</name>
    <dbReference type="NCBI Taxonomy" id="933095"/>
    <lineage>
        <taxon>Eukaryota</taxon>
        <taxon>Fungi</taxon>
        <taxon>Dikarya</taxon>
        <taxon>Ascomycota</taxon>
        <taxon>Pezizomycotina</taxon>
        <taxon>Sordariomycetes</taxon>
        <taxon>Xylariomycetidae</taxon>
        <taxon>Xylariales</taxon>
        <taxon>Xylariaceae</taxon>
        <taxon>Anthostomella</taxon>
    </lineage>
</organism>
<dbReference type="PROSITE" id="PS51257">
    <property type="entry name" value="PROKAR_LIPOPROTEIN"/>
    <property type="match status" value="1"/>
</dbReference>
<evidence type="ECO:0000313" key="2">
    <source>
        <dbReference type="EMBL" id="CAJ2513836.1"/>
    </source>
</evidence>
<comment type="caution">
    <text evidence="2">The sequence shown here is derived from an EMBL/GenBank/DDBJ whole genome shotgun (WGS) entry which is preliminary data.</text>
</comment>
<sequence>MRVQQLLSFGLLLASCTARSTAPLGHKPRDSSSKKTFGTKAECIESQCHNGDWFMTVREDFITHLKEREVDESSLFSAEMDANIKKWGNPEPASYDETESASDDVFEYTGADYCTYRWNGKDMDWDFMGFWDENWIFYEVNKDENGNTVYTPAGWQGADNKFHKMNEVPPEAKRIKNSEFGWSVPKLDTKSSVLENTAKNREDLKKKGYVKYATFRDKKDRKGGIMWRNKKDIKDKVYMYSPKGRSKAAKAPLHCITT</sequence>
<keyword evidence="3" id="KW-1185">Reference proteome</keyword>
<evidence type="ECO:0000313" key="3">
    <source>
        <dbReference type="Proteomes" id="UP001295740"/>
    </source>
</evidence>
<proteinExistence type="predicted"/>
<dbReference type="Proteomes" id="UP001295740">
    <property type="component" value="Unassembled WGS sequence"/>
</dbReference>
<feature type="chain" id="PRO_5042572127" evidence="1">
    <location>
        <begin position="19"/>
        <end position="258"/>
    </location>
</feature>
<dbReference type="AlphaFoldDB" id="A0AAI8YQU2"/>
<name>A0AAI8YQU2_9PEZI</name>